<dbReference type="AlphaFoldDB" id="A0A9P0HHB0"/>
<evidence type="ECO:0000313" key="2">
    <source>
        <dbReference type="Proteomes" id="UP001152798"/>
    </source>
</evidence>
<keyword evidence="2" id="KW-1185">Reference proteome</keyword>
<accession>A0A9P0HHB0</accession>
<dbReference type="EMBL" id="OV725081">
    <property type="protein sequence ID" value="CAH1402104.1"/>
    <property type="molecule type" value="Genomic_DNA"/>
</dbReference>
<organism evidence="1 2">
    <name type="scientific">Nezara viridula</name>
    <name type="common">Southern green stink bug</name>
    <name type="synonym">Cimex viridulus</name>
    <dbReference type="NCBI Taxonomy" id="85310"/>
    <lineage>
        <taxon>Eukaryota</taxon>
        <taxon>Metazoa</taxon>
        <taxon>Ecdysozoa</taxon>
        <taxon>Arthropoda</taxon>
        <taxon>Hexapoda</taxon>
        <taxon>Insecta</taxon>
        <taxon>Pterygota</taxon>
        <taxon>Neoptera</taxon>
        <taxon>Paraneoptera</taxon>
        <taxon>Hemiptera</taxon>
        <taxon>Heteroptera</taxon>
        <taxon>Panheteroptera</taxon>
        <taxon>Pentatomomorpha</taxon>
        <taxon>Pentatomoidea</taxon>
        <taxon>Pentatomidae</taxon>
        <taxon>Pentatominae</taxon>
        <taxon>Nezara</taxon>
    </lineage>
</organism>
<sequence>MDWKAKTKKKREAEGTLVVLAASTPESVSQRGQSRTAIRLVSTSVCLSVCLSPLSVPYGLVRHVWAVCSQRAQGSEQLIAALAHHEMNGRIQSSDIIRY</sequence>
<protein>
    <submittedName>
        <fullName evidence="1">Uncharacterized protein</fullName>
    </submittedName>
</protein>
<reference evidence="1" key="1">
    <citation type="submission" date="2022-01" db="EMBL/GenBank/DDBJ databases">
        <authorList>
            <person name="King R."/>
        </authorList>
    </citation>
    <scope>NUCLEOTIDE SEQUENCE</scope>
</reference>
<evidence type="ECO:0000313" key="1">
    <source>
        <dbReference type="EMBL" id="CAH1402104.1"/>
    </source>
</evidence>
<dbReference type="OrthoDB" id="6645038at2759"/>
<name>A0A9P0HHB0_NEZVI</name>
<proteinExistence type="predicted"/>
<gene>
    <name evidence="1" type="ORF">NEZAVI_LOCUS11000</name>
</gene>
<dbReference type="Proteomes" id="UP001152798">
    <property type="component" value="Chromosome 5"/>
</dbReference>